<keyword evidence="5" id="KW-0539">Nucleus</keyword>
<comment type="subcellular location">
    <subcellularLocation>
        <location evidence="1">Nucleus</location>
    </subcellularLocation>
</comment>
<dbReference type="AlphaFoldDB" id="A0A7C8YQT1"/>
<evidence type="ECO:0000313" key="6">
    <source>
        <dbReference type="EMBL" id="MBA4624334.1"/>
    </source>
</evidence>
<name>A0A7C8YQT1_OPUST</name>
<dbReference type="InterPro" id="IPR015300">
    <property type="entry name" value="DNA-bd_pseudobarrel_sf"/>
</dbReference>
<dbReference type="PANTHER" id="PTHR34269:SF11">
    <property type="entry name" value="B3 DOMAIN PROTEIN"/>
    <property type="match status" value="1"/>
</dbReference>
<evidence type="ECO:0000256" key="1">
    <source>
        <dbReference type="ARBA" id="ARBA00004123"/>
    </source>
</evidence>
<evidence type="ECO:0000256" key="4">
    <source>
        <dbReference type="ARBA" id="ARBA00023163"/>
    </source>
</evidence>
<reference evidence="6" key="2">
    <citation type="submission" date="2020-07" db="EMBL/GenBank/DDBJ databases">
        <authorList>
            <person name="Vera ALvarez R."/>
            <person name="Arias-Moreno D.M."/>
            <person name="Jimenez-Jacinto V."/>
            <person name="Jimenez-Bremont J.F."/>
            <person name="Swaminathan K."/>
            <person name="Moose S.P."/>
            <person name="Guerrero-Gonzalez M.L."/>
            <person name="Marino-Ramirez L."/>
            <person name="Landsman D."/>
            <person name="Rodriguez-Kessler M."/>
            <person name="Delgado-Sanchez P."/>
        </authorList>
    </citation>
    <scope>NUCLEOTIDE SEQUENCE</scope>
    <source>
        <tissue evidence="6">Cladode</tissue>
    </source>
</reference>
<dbReference type="CDD" id="cd10017">
    <property type="entry name" value="B3_DNA"/>
    <property type="match status" value="1"/>
</dbReference>
<dbReference type="SUPFAM" id="SSF101936">
    <property type="entry name" value="DNA-binding pseudobarrel domain"/>
    <property type="match status" value="1"/>
</dbReference>
<dbReference type="EMBL" id="GISG01047307">
    <property type="protein sequence ID" value="MBA4624334.1"/>
    <property type="molecule type" value="Transcribed_RNA"/>
</dbReference>
<evidence type="ECO:0000256" key="3">
    <source>
        <dbReference type="ARBA" id="ARBA00023125"/>
    </source>
</evidence>
<accession>A0A7C8YQT1</accession>
<reference evidence="6" key="1">
    <citation type="journal article" date="2013" name="J. Plant Res.">
        <title>Effect of fungi and light on seed germination of three Opuntia species from semiarid lands of central Mexico.</title>
        <authorList>
            <person name="Delgado-Sanchez P."/>
            <person name="Jimenez-Bremont J.F."/>
            <person name="Guerrero-Gonzalez Mde L."/>
            <person name="Flores J."/>
        </authorList>
    </citation>
    <scope>NUCLEOTIDE SEQUENCE</scope>
    <source>
        <tissue evidence="6">Cladode</tissue>
    </source>
</reference>
<keyword evidence="4" id="KW-0804">Transcription</keyword>
<dbReference type="Gene3D" id="2.40.330.10">
    <property type="entry name" value="DNA-binding pseudobarrel domain"/>
    <property type="match status" value="1"/>
</dbReference>
<organism evidence="6">
    <name type="scientific">Opuntia streptacantha</name>
    <name type="common">Prickly pear cactus</name>
    <name type="synonym">Opuntia cardona</name>
    <dbReference type="NCBI Taxonomy" id="393608"/>
    <lineage>
        <taxon>Eukaryota</taxon>
        <taxon>Viridiplantae</taxon>
        <taxon>Streptophyta</taxon>
        <taxon>Embryophyta</taxon>
        <taxon>Tracheophyta</taxon>
        <taxon>Spermatophyta</taxon>
        <taxon>Magnoliopsida</taxon>
        <taxon>eudicotyledons</taxon>
        <taxon>Gunneridae</taxon>
        <taxon>Pentapetalae</taxon>
        <taxon>Caryophyllales</taxon>
        <taxon>Cactineae</taxon>
        <taxon>Cactaceae</taxon>
        <taxon>Opuntioideae</taxon>
        <taxon>Opuntia</taxon>
    </lineage>
</organism>
<keyword evidence="3" id="KW-0238">DNA-binding</keyword>
<keyword evidence="2" id="KW-0805">Transcription regulation</keyword>
<evidence type="ECO:0000256" key="2">
    <source>
        <dbReference type="ARBA" id="ARBA00023015"/>
    </source>
</evidence>
<dbReference type="GO" id="GO:0005634">
    <property type="term" value="C:nucleus"/>
    <property type="evidence" value="ECO:0007669"/>
    <property type="project" value="UniProtKB-SubCell"/>
</dbReference>
<dbReference type="InterPro" id="IPR051442">
    <property type="entry name" value="B3_domain"/>
</dbReference>
<sequence>MRKTLDLNCAPIDQYPATKVLMESDLTTSQLVLPRPSVEEFIVPNMPRNLRERLAEDGRADIWLVDDENRLEHLSTMVHHDCIYSITGWNHVHESRPLREGDEVRFGWMDEKLHFIVTFEGQSLFLLVFQFYSFDYSSPRPAAPAPVFQTYIFFSQTTPIVDLAYTWGRSGWRQVASIDARLCSAPCP</sequence>
<evidence type="ECO:0008006" key="7">
    <source>
        <dbReference type="Google" id="ProtNLM"/>
    </source>
</evidence>
<dbReference type="GO" id="GO:0003677">
    <property type="term" value="F:DNA binding"/>
    <property type="evidence" value="ECO:0007669"/>
    <property type="project" value="UniProtKB-KW"/>
</dbReference>
<proteinExistence type="predicted"/>
<dbReference type="InterPro" id="IPR003340">
    <property type="entry name" value="B3_DNA-bd"/>
</dbReference>
<dbReference type="PANTHER" id="PTHR34269">
    <property type="entry name" value="TRANSCRIPTION FACTOR B3-DOMAIN FAMILY-RELATED"/>
    <property type="match status" value="1"/>
</dbReference>
<protein>
    <recommendedName>
        <fullName evidence="7">TF-B3 domain-containing protein</fullName>
    </recommendedName>
</protein>
<evidence type="ECO:0000256" key="5">
    <source>
        <dbReference type="ARBA" id="ARBA00023242"/>
    </source>
</evidence>